<dbReference type="InterPro" id="IPR000551">
    <property type="entry name" value="MerR-type_HTH_dom"/>
</dbReference>
<dbReference type="PANTHER" id="PTHR30204:SF69">
    <property type="entry name" value="MERR-FAMILY TRANSCRIPTIONAL REGULATOR"/>
    <property type="match status" value="1"/>
</dbReference>
<dbReference type="InterPro" id="IPR009061">
    <property type="entry name" value="DNA-bd_dom_put_sf"/>
</dbReference>
<gene>
    <name evidence="6" type="ORF">DXH95_01800</name>
</gene>
<evidence type="ECO:0000256" key="1">
    <source>
        <dbReference type="ARBA" id="ARBA00022491"/>
    </source>
</evidence>
<reference evidence="7" key="1">
    <citation type="submission" date="2018-08" db="EMBL/GenBank/DDBJ databases">
        <authorList>
            <person name="Kim S.-J."/>
            <person name="Jung G.-Y."/>
        </authorList>
    </citation>
    <scope>NUCLEOTIDE SEQUENCE [LARGE SCALE GENOMIC DNA]</scope>
    <source>
        <strain evidence="7">GY_G</strain>
    </source>
</reference>
<proteinExistence type="predicted"/>
<dbReference type="SUPFAM" id="SSF46955">
    <property type="entry name" value="Putative DNA-binding domain"/>
    <property type="match status" value="1"/>
</dbReference>
<dbReference type="InterPro" id="IPR047057">
    <property type="entry name" value="MerR_fam"/>
</dbReference>
<keyword evidence="1" id="KW-0678">Repressor</keyword>
<dbReference type="PRINTS" id="PR00040">
    <property type="entry name" value="HTHMERR"/>
</dbReference>
<dbReference type="RefSeq" id="WP_115547754.1">
    <property type="nucleotide sequence ID" value="NZ_QRGP01000001.1"/>
</dbReference>
<dbReference type="Proteomes" id="UP000263833">
    <property type="component" value="Unassembled WGS sequence"/>
</dbReference>
<evidence type="ECO:0000256" key="2">
    <source>
        <dbReference type="ARBA" id="ARBA00023015"/>
    </source>
</evidence>
<evidence type="ECO:0000256" key="4">
    <source>
        <dbReference type="ARBA" id="ARBA00023163"/>
    </source>
</evidence>
<keyword evidence="4" id="KW-0804">Transcription</keyword>
<comment type="caution">
    <text evidence="6">The sequence shown here is derived from an EMBL/GenBank/DDBJ whole genome shotgun (WGS) entry which is preliminary data.</text>
</comment>
<organism evidence="6 7">
    <name type="scientific">Sphingorhabdus pulchriflava</name>
    <dbReference type="NCBI Taxonomy" id="2292257"/>
    <lineage>
        <taxon>Bacteria</taxon>
        <taxon>Pseudomonadati</taxon>
        <taxon>Pseudomonadota</taxon>
        <taxon>Alphaproteobacteria</taxon>
        <taxon>Sphingomonadales</taxon>
        <taxon>Sphingomonadaceae</taxon>
        <taxon>Sphingorhabdus</taxon>
    </lineage>
</organism>
<evidence type="ECO:0000313" key="6">
    <source>
        <dbReference type="EMBL" id="RDV06194.1"/>
    </source>
</evidence>
<dbReference type="PANTHER" id="PTHR30204">
    <property type="entry name" value="REDOX-CYCLING DRUG-SENSING TRANSCRIPTIONAL ACTIVATOR SOXR"/>
    <property type="match status" value="1"/>
</dbReference>
<dbReference type="GO" id="GO:0003677">
    <property type="term" value="F:DNA binding"/>
    <property type="evidence" value="ECO:0007669"/>
    <property type="project" value="UniProtKB-KW"/>
</dbReference>
<dbReference type="SMART" id="SM00422">
    <property type="entry name" value="HTH_MERR"/>
    <property type="match status" value="1"/>
</dbReference>
<dbReference type="EMBL" id="QRGP01000001">
    <property type="protein sequence ID" value="RDV06194.1"/>
    <property type="molecule type" value="Genomic_DNA"/>
</dbReference>
<keyword evidence="7" id="KW-1185">Reference proteome</keyword>
<name>A0A371BF35_9SPHN</name>
<accession>A0A371BF35</accession>
<evidence type="ECO:0000313" key="7">
    <source>
        <dbReference type="Proteomes" id="UP000263833"/>
    </source>
</evidence>
<evidence type="ECO:0000256" key="3">
    <source>
        <dbReference type="ARBA" id="ARBA00023125"/>
    </source>
</evidence>
<sequence>MLTISQLAKAGGVGVETIRFYQRKKLLEVPGDLGRGNGIRHYDDSDVRQLRFIRTAQQAGFTLSEIAELLALDKGRDRRRVREMARARIAALYDEIARLKRAQKSLSGLAQICAHGDDGPCPIIEAFSS</sequence>
<dbReference type="Gene3D" id="1.10.1660.10">
    <property type="match status" value="1"/>
</dbReference>
<keyword evidence="3" id="KW-0238">DNA-binding</keyword>
<dbReference type="OrthoDB" id="9802944at2"/>
<dbReference type="Pfam" id="PF13411">
    <property type="entry name" value="MerR_1"/>
    <property type="match status" value="1"/>
</dbReference>
<dbReference type="PROSITE" id="PS50937">
    <property type="entry name" value="HTH_MERR_2"/>
    <property type="match status" value="1"/>
</dbReference>
<feature type="domain" description="HTH merR-type" evidence="5">
    <location>
        <begin position="1"/>
        <end position="72"/>
    </location>
</feature>
<dbReference type="AlphaFoldDB" id="A0A371BF35"/>
<keyword evidence="2" id="KW-0805">Transcription regulation</keyword>
<protein>
    <submittedName>
        <fullName evidence="6">MerR family transcriptional regulator</fullName>
    </submittedName>
</protein>
<evidence type="ECO:0000259" key="5">
    <source>
        <dbReference type="PROSITE" id="PS50937"/>
    </source>
</evidence>
<dbReference type="GO" id="GO:0003700">
    <property type="term" value="F:DNA-binding transcription factor activity"/>
    <property type="evidence" value="ECO:0007669"/>
    <property type="project" value="InterPro"/>
</dbReference>